<dbReference type="InterPro" id="IPR036388">
    <property type="entry name" value="WH-like_DNA-bd_sf"/>
</dbReference>
<reference evidence="7" key="1">
    <citation type="journal article" date="2019" name="Int. J. Syst. Evol. Microbiol.">
        <title>The Global Catalogue of Microorganisms (GCM) 10K type strain sequencing project: providing services to taxonomists for standard genome sequencing and annotation.</title>
        <authorList>
            <consortium name="The Broad Institute Genomics Platform"/>
            <consortium name="The Broad Institute Genome Sequencing Center for Infectious Disease"/>
            <person name="Wu L."/>
            <person name="Ma J."/>
        </authorList>
    </citation>
    <scope>NUCLEOTIDE SEQUENCE [LARGE SCALE GENOMIC DNA]</scope>
    <source>
        <strain evidence="7">KCTC 23713</strain>
    </source>
</reference>
<dbReference type="PANTHER" id="PTHR24567:SF74">
    <property type="entry name" value="HTH-TYPE TRANSCRIPTIONAL REGULATOR ARCR"/>
    <property type="match status" value="1"/>
</dbReference>
<dbReference type="InterPro" id="IPR018490">
    <property type="entry name" value="cNMP-bd_dom_sf"/>
</dbReference>
<proteinExistence type="predicted"/>
<evidence type="ECO:0000259" key="5">
    <source>
        <dbReference type="PROSITE" id="PS51063"/>
    </source>
</evidence>
<feature type="domain" description="HTH crp-type" evidence="5">
    <location>
        <begin position="149"/>
        <end position="218"/>
    </location>
</feature>
<dbReference type="RefSeq" id="WP_189354376.1">
    <property type="nucleotide sequence ID" value="NZ_BMYP01000042.1"/>
</dbReference>
<dbReference type="PANTHER" id="PTHR24567">
    <property type="entry name" value="CRP FAMILY TRANSCRIPTIONAL REGULATORY PROTEIN"/>
    <property type="match status" value="1"/>
</dbReference>
<evidence type="ECO:0000313" key="7">
    <source>
        <dbReference type="Proteomes" id="UP000662678"/>
    </source>
</evidence>
<dbReference type="InterPro" id="IPR000595">
    <property type="entry name" value="cNMP-bd_dom"/>
</dbReference>
<keyword evidence="3" id="KW-0804">Transcription</keyword>
<evidence type="ECO:0000256" key="1">
    <source>
        <dbReference type="ARBA" id="ARBA00023015"/>
    </source>
</evidence>
<evidence type="ECO:0000256" key="3">
    <source>
        <dbReference type="ARBA" id="ARBA00023163"/>
    </source>
</evidence>
<sequence>MNHIDIRTFLQHQPLFQQLTDEQREALVPGTREVRGQKGQVIFQKGDPCDGMYLVVYGKVKLALTAQNGTEKVMEILHPSQSFAEAVMFLGRPYPVMAQFVEDGLLLHVSAEVIFSALAEDPAFAQRMLAGLALRLHSLVRDVERYSVESAVQRVVGYLLQVEDDASTGSVVHLPVNKNLIASRLNLTPETFSRVLHQLADEGLIEVRGRDIVLKDLDAMRDFGVA</sequence>
<name>A0ABQ3HBQ0_9NEIS</name>
<accession>A0ABQ3HBQ0</accession>
<dbReference type="PROSITE" id="PS51063">
    <property type="entry name" value="HTH_CRP_2"/>
    <property type="match status" value="1"/>
</dbReference>
<dbReference type="Proteomes" id="UP000662678">
    <property type="component" value="Unassembled WGS sequence"/>
</dbReference>
<keyword evidence="1" id="KW-0805">Transcription regulation</keyword>
<dbReference type="InterPro" id="IPR012318">
    <property type="entry name" value="HTH_CRP"/>
</dbReference>
<dbReference type="Gene3D" id="2.60.120.10">
    <property type="entry name" value="Jelly Rolls"/>
    <property type="match status" value="1"/>
</dbReference>
<evidence type="ECO:0000259" key="4">
    <source>
        <dbReference type="PROSITE" id="PS50042"/>
    </source>
</evidence>
<dbReference type="Gene3D" id="1.10.10.10">
    <property type="entry name" value="Winged helix-like DNA-binding domain superfamily/Winged helix DNA-binding domain"/>
    <property type="match status" value="1"/>
</dbReference>
<dbReference type="SMART" id="SM00419">
    <property type="entry name" value="HTH_CRP"/>
    <property type="match status" value="1"/>
</dbReference>
<evidence type="ECO:0000313" key="6">
    <source>
        <dbReference type="EMBL" id="GHD80860.1"/>
    </source>
</evidence>
<evidence type="ECO:0000256" key="2">
    <source>
        <dbReference type="ARBA" id="ARBA00023125"/>
    </source>
</evidence>
<dbReference type="CDD" id="cd00038">
    <property type="entry name" value="CAP_ED"/>
    <property type="match status" value="1"/>
</dbReference>
<dbReference type="Pfam" id="PF13545">
    <property type="entry name" value="HTH_Crp_2"/>
    <property type="match status" value="1"/>
</dbReference>
<dbReference type="InterPro" id="IPR050397">
    <property type="entry name" value="Env_Response_Regulators"/>
</dbReference>
<keyword evidence="7" id="KW-1185">Reference proteome</keyword>
<dbReference type="InterPro" id="IPR036390">
    <property type="entry name" value="WH_DNA-bd_sf"/>
</dbReference>
<dbReference type="EMBL" id="BMYP01000042">
    <property type="protein sequence ID" value="GHD80860.1"/>
    <property type="molecule type" value="Genomic_DNA"/>
</dbReference>
<dbReference type="InterPro" id="IPR014710">
    <property type="entry name" value="RmlC-like_jellyroll"/>
</dbReference>
<keyword evidence="2" id="KW-0238">DNA-binding</keyword>
<gene>
    <name evidence="6" type="ORF">GCM10011419_26010</name>
</gene>
<dbReference type="SUPFAM" id="SSF46785">
    <property type="entry name" value="Winged helix' DNA-binding domain"/>
    <property type="match status" value="1"/>
</dbReference>
<dbReference type="SMART" id="SM00100">
    <property type="entry name" value="cNMP"/>
    <property type="match status" value="1"/>
</dbReference>
<dbReference type="Pfam" id="PF00027">
    <property type="entry name" value="cNMP_binding"/>
    <property type="match status" value="1"/>
</dbReference>
<comment type="caution">
    <text evidence="6">The sequence shown here is derived from an EMBL/GenBank/DDBJ whole genome shotgun (WGS) entry which is preliminary data.</text>
</comment>
<feature type="domain" description="Cyclic nucleotide-binding" evidence="4">
    <location>
        <begin position="15"/>
        <end position="93"/>
    </location>
</feature>
<dbReference type="PROSITE" id="PS50042">
    <property type="entry name" value="CNMP_BINDING_3"/>
    <property type="match status" value="1"/>
</dbReference>
<dbReference type="SUPFAM" id="SSF51206">
    <property type="entry name" value="cAMP-binding domain-like"/>
    <property type="match status" value="1"/>
</dbReference>
<protein>
    <submittedName>
        <fullName evidence="6">Crp/Fnr family transcriptional regulator</fullName>
    </submittedName>
</protein>
<organism evidence="6 7">
    <name type="scientific">Vogesella fluminis</name>
    <dbReference type="NCBI Taxonomy" id="1069161"/>
    <lineage>
        <taxon>Bacteria</taxon>
        <taxon>Pseudomonadati</taxon>
        <taxon>Pseudomonadota</taxon>
        <taxon>Betaproteobacteria</taxon>
        <taxon>Neisseriales</taxon>
        <taxon>Chromobacteriaceae</taxon>
        <taxon>Vogesella</taxon>
    </lineage>
</organism>